<reference evidence="4" key="1">
    <citation type="journal article" date="2018" name="PLoS ONE">
        <title>Chinook salmon (Oncorhynchus tshawytscha) genome and transcriptome.</title>
        <authorList>
            <person name="Christensen K.A."/>
            <person name="Leong J.S."/>
            <person name="Sakhrani D."/>
            <person name="Biagi C.A."/>
            <person name="Minkley D.R."/>
            <person name="Withler R.E."/>
            <person name="Rondeau E.B."/>
            <person name="Koop B.F."/>
            <person name="Devlin R.H."/>
        </authorList>
    </citation>
    <scope>NUCLEOTIDE SEQUENCE [LARGE SCALE GENOMIC DNA]</scope>
</reference>
<accession>A0AAZ3SF33</accession>
<dbReference type="PANTHER" id="PTHR12271">
    <property type="entry name" value="POLY A POLYMERASE CID PAP -RELATED"/>
    <property type="match status" value="1"/>
</dbReference>
<protein>
    <recommendedName>
        <fullName evidence="1">polynucleotide adenylyltransferase</fullName>
        <ecNumber evidence="1">2.7.7.19</ecNumber>
    </recommendedName>
</protein>
<dbReference type="InterPro" id="IPR043519">
    <property type="entry name" value="NT_sf"/>
</dbReference>
<dbReference type="GO" id="GO:1990817">
    <property type="term" value="F:poly(A) RNA polymerase activity"/>
    <property type="evidence" value="ECO:0007669"/>
    <property type="project" value="UniProtKB-EC"/>
</dbReference>
<dbReference type="Gene3D" id="1.10.1410.10">
    <property type="match status" value="1"/>
</dbReference>
<reference evidence="3" key="3">
    <citation type="submission" date="2025-09" db="UniProtKB">
        <authorList>
            <consortium name="Ensembl"/>
        </authorList>
    </citation>
    <scope>IDENTIFICATION</scope>
</reference>
<sequence length="131" mass="14788">MHQPDVLLLVQKSLSVSHLYSNLEVDFHARVPVVICKDKDSGLVCKVSAGNDNACLTTSFLFELSSREPLLLPLVLGFRHWAWICHVDRAEEGGLPSYVLALMVIYFLQQRKRPVLPAYLGHEVHTQSCFN</sequence>
<dbReference type="EC" id="2.7.7.19" evidence="1"/>
<keyword evidence="4" id="KW-1185">Reference proteome</keyword>
<dbReference type="SUPFAM" id="SSF81301">
    <property type="entry name" value="Nucleotidyltransferase"/>
    <property type="match status" value="1"/>
</dbReference>
<dbReference type="Proteomes" id="UP000694402">
    <property type="component" value="Unassembled WGS sequence"/>
</dbReference>
<dbReference type="CDD" id="cd05402">
    <property type="entry name" value="NT_PAP_TUTase"/>
    <property type="match status" value="1"/>
</dbReference>
<dbReference type="SUPFAM" id="SSF81631">
    <property type="entry name" value="PAP/OAS1 substrate-binding domain"/>
    <property type="match status" value="1"/>
</dbReference>
<dbReference type="GeneTree" id="ENSGT00940000156859"/>
<dbReference type="InterPro" id="IPR045100">
    <property type="entry name" value="TUT4/7_NTP_transf"/>
</dbReference>
<dbReference type="Ensembl" id="ENSOTST00005172627.1">
    <property type="protein sequence ID" value="ENSOTSP00005151699.1"/>
    <property type="gene ID" value="ENSOTSG00005048229.1"/>
</dbReference>
<name>A0AAZ3SF33_ONCTS</name>
<feature type="domain" description="Terminal uridylyltransferase 4/7 nucleotidyltransferase" evidence="2">
    <location>
        <begin position="1"/>
        <end position="49"/>
    </location>
</feature>
<proteinExistence type="predicted"/>
<dbReference type="GO" id="GO:0031123">
    <property type="term" value="P:RNA 3'-end processing"/>
    <property type="evidence" value="ECO:0007669"/>
    <property type="project" value="TreeGrafter"/>
</dbReference>
<evidence type="ECO:0000313" key="3">
    <source>
        <dbReference type="Ensembl" id="ENSOTSP00005151699.1"/>
    </source>
</evidence>
<dbReference type="PANTHER" id="PTHR12271:SF40">
    <property type="entry name" value="POLY(A) RNA POLYMERASE GLD2"/>
    <property type="match status" value="1"/>
</dbReference>
<reference evidence="3" key="2">
    <citation type="submission" date="2025-08" db="UniProtKB">
        <authorList>
            <consortium name="Ensembl"/>
        </authorList>
    </citation>
    <scope>IDENTIFICATION</scope>
</reference>
<evidence type="ECO:0000313" key="4">
    <source>
        <dbReference type="Proteomes" id="UP000694402"/>
    </source>
</evidence>
<evidence type="ECO:0000259" key="2">
    <source>
        <dbReference type="Pfam" id="PF19088"/>
    </source>
</evidence>
<dbReference type="AlphaFoldDB" id="A0AAZ3SF33"/>
<evidence type="ECO:0000256" key="1">
    <source>
        <dbReference type="ARBA" id="ARBA00012388"/>
    </source>
</evidence>
<dbReference type="Pfam" id="PF19088">
    <property type="entry name" value="TUTase"/>
    <property type="match status" value="1"/>
</dbReference>
<organism evidence="3 4">
    <name type="scientific">Oncorhynchus tshawytscha</name>
    <name type="common">Chinook salmon</name>
    <name type="synonym">Salmo tshawytscha</name>
    <dbReference type="NCBI Taxonomy" id="74940"/>
    <lineage>
        <taxon>Eukaryota</taxon>
        <taxon>Metazoa</taxon>
        <taxon>Chordata</taxon>
        <taxon>Craniata</taxon>
        <taxon>Vertebrata</taxon>
        <taxon>Euteleostomi</taxon>
        <taxon>Actinopterygii</taxon>
        <taxon>Neopterygii</taxon>
        <taxon>Teleostei</taxon>
        <taxon>Protacanthopterygii</taxon>
        <taxon>Salmoniformes</taxon>
        <taxon>Salmonidae</taxon>
        <taxon>Salmoninae</taxon>
        <taxon>Oncorhynchus</taxon>
    </lineage>
</organism>